<name>A0A6A6BR86_9PEZI</name>
<keyword evidence="2" id="KW-1133">Transmembrane helix</keyword>
<organism evidence="3 4">
    <name type="scientific">Aplosporella prunicola CBS 121167</name>
    <dbReference type="NCBI Taxonomy" id="1176127"/>
    <lineage>
        <taxon>Eukaryota</taxon>
        <taxon>Fungi</taxon>
        <taxon>Dikarya</taxon>
        <taxon>Ascomycota</taxon>
        <taxon>Pezizomycotina</taxon>
        <taxon>Dothideomycetes</taxon>
        <taxon>Dothideomycetes incertae sedis</taxon>
        <taxon>Botryosphaeriales</taxon>
        <taxon>Aplosporellaceae</taxon>
        <taxon>Aplosporella</taxon>
    </lineage>
</organism>
<protein>
    <submittedName>
        <fullName evidence="3">Uncharacterized protein</fullName>
    </submittedName>
</protein>
<evidence type="ECO:0000313" key="3">
    <source>
        <dbReference type="EMBL" id="KAF2146520.1"/>
    </source>
</evidence>
<feature type="compositionally biased region" description="Basic and acidic residues" evidence="1">
    <location>
        <begin position="34"/>
        <end position="58"/>
    </location>
</feature>
<dbReference type="AlphaFoldDB" id="A0A6A6BR86"/>
<reference evidence="3" key="1">
    <citation type="journal article" date="2020" name="Stud. Mycol.">
        <title>101 Dothideomycetes genomes: a test case for predicting lifestyles and emergence of pathogens.</title>
        <authorList>
            <person name="Haridas S."/>
            <person name="Albert R."/>
            <person name="Binder M."/>
            <person name="Bloem J."/>
            <person name="Labutti K."/>
            <person name="Salamov A."/>
            <person name="Andreopoulos B."/>
            <person name="Baker S."/>
            <person name="Barry K."/>
            <person name="Bills G."/>
            <person name="Bluhm B."/>
            <person name="Cannon C."/>
            <person name="Castanera R."/>
            <person name="Culley D."/>
            <person name="Daum C."/>
            <person name="Ezra D."/>
            <person name="Gonzalez J."/>
            <person name="Henrissat B."/>
            <person name="Kuo A."/>
            <person name="Liang C."/>
            <person name="Lipzen A."/>
            <person name="Lutzoni F."/>
            <person name="Magnuson J."/>
            <person name="Mondo S."/>
            <person name="Nolan M."/>
            <person name="Ohm R."/>
            <person name="Pangilinan J."/>
            <person name="Park H.-J."/>
            <person name="Ramirez L."/>
            <person name="Alfaro M."/>
            <person name="Sun H."/>
            <person name="Tritt A."/>
            <person name="Yoshinaga Y."/>
            <person name="Zwiers L.-H."/>
            <person name="Turgeon B."/>
            <person name="Goodwin S."/>
            <person name="Spatafora J."/>
            <person name="Crous P."/>
            <person name="Grigoriev I."/>
        </authorList>
    </citation>
    <scope>NUCLEOTIDE SEQUENCE</scope>
    <source>
        <strain evidence="3">CBS 121167</strain>
    </source>
</reference>
<dbReference type="RefSeq" id="XP_033402229.1">
    <property type="nucleotide sequence ID" value="XM_033541658.1"/>
</dbReference>
<dbReference type="GeneID" id="54299155"/>
<accession>A0A6A6BR86</accession>
<dbReference type="Proteomes" id="UP000799438">
    <property type="component" value="Unassembled WGS sequence"/>
</dbReference>
<keyword evidence="4" id="KW-1185">Reference proteome</keyword>
<evidence type="ECO:0000256" key="1">
    <source>
        <dbReference type="SAM" id="MobiDB-lite"/>
    </source>
</evidence>
<evidence type="ECO:0000313" key="4">
    <source>
        <dbReference type="Proteomes" id="UP000799438"/>
    </source>
</evidence>
<feature type="transmembrane region" description="Helical" evidence="2">
    <location>
        <begin position="123"/>
        <end position="144"/>
    </location>
</feature>
<feature type="transmembrane region" description="Helical" evidence="2">
    <location>
        <begin position="84"/>
        <end position="103"/>
    </location>
</feature>
<evidence type="ECO:0000256" key="2">
    <source>
        <dbReference type="SAM" id="Phobius"/>
    </source>
</evidence>
<sequence>MEDMPVNNYRRRYNHANRYETTIIGLLEGMRAQEQDRAERAEQERAEQHEQAEQHDQAVARNPEGTTRAIRLLQRPPSALKQHFLSITHLITAFMFVLALDSFGTTLSPAYFNWVLANCASALLPFLIVFLHVHVLAVALLLVIPRRLMFTDYIEDGSRWIIKTNTTGWEIVMAPEMAYIPLIFRDIERRAKKAAIKLLDMLAPVECGQHLCCTPEIVASSEQ</sequence>
<proteinExistence type="predicted"/>
<keyword evidence="2" id="KW-0812">Transmembrane</keyword>
<dbReference type="EMBL" id="ML995475">
    <property type="protein sequence ID" value="KAF2146520.1"/>
    <property type="molecule type" value="Genomic_DNA"/>
</dbReference>
<gene>
    <name evidence="3" type="ORF">K452DRAFT_294086</name>
</gene>
<keyword evidence="2" id="KW-0472">Membrane</keyword>
<feature type="region of interest" description="Disordered" evidence="1">
    <location>
        <begin position="34"/>
        <end position="61"/>
    </location>
</feature>